<evidence type="ECO:0000256" key="3">
    <source>
        <dbReference type="ARBA" id="ARBA00022475"/>
    </source>
</evidence>
<dbReference type="Proteomes" id="UP000598820">
    <property type="component" value="Unassembled WGS sequence"/>
</dbReference>
<feature type="transmembrane region" description="Helical" evidence="10">
    <location>
        <begin position="55"/>
        <end position="71"/>
    </location>
</feature>
<dbReference type="GO" id="GO:0051453">
    <property type="term" value="P:regulation of intracellular pH"/>
    <property type="evidence" value="ECO:0007669"/>
    <property type="project" value="TreeGrafter"/>
</dbReference>
<evidence type="ECO:0000313" key="13">
    <source>
        <dbReference type="Proteomes" id="UP000598820"/>
    </source>
</evidence>
<dbReference type="PANTHER" id="PTHR10110:SF86">
    <property type="entry name" value="SODIUM_HYDROGEN EXCHANGER 7"/>
    <property type="match status" value="1"/>
</dbReference>
<keyword evidence="7 10" id="KW-0406">Ion transport</keyword>
<dbReference type="GO" id="GO:0005886">
    <property type="term" value="C:plasma membrane"/>
    <property type="evidence" value="ECO:0007669"/>
    <property type="project" value="UniProtKB-SubCell"/>
</dbReference>
<keyword evidence="4 10" id="KW-0812">Transmembrane</keyword>
<evidence type="ECO:0000256" key="6">
    <source>
        <dbReference type="ARBA" id="ARBA00023053"/>
    </source>
</evidence>
<evidence type="ECO:0000256" key="5">
    <source>
        <dbReference type="ARBA" id="ARBA00022989"/>
    </source>
</evidence>
<sequence length="541" mass="59623">MHPIEIVTGLLGLTTLMTVVARWVQISYPILLVIVGLLIGWIPGLPPVILSPDAVFLIFLPPLLYAAAWQIDNVELKLYSRPVSLLAVGLVLFTSTVVAFVAHIYIPGFSLAQGYLLGAIISPPDAVAASSVMRGLTIPKRITTVLEGESLVNDATSLIIYRYGLAAILTNQFGLWEASLQFVGIALASVALGLAIGWIIIRVHKIVGQDRISSTAITLLTPYSSYLIAENLHISGVLSVVTTGLFLSVRTDQLFTHQSRLQTNSVWEVVIFLLNGLVFVLIGLQLPSIVADLNGYTLPEAVNYALLISLVAILCRLIWVFPGAYVPRWLSKGIRKREERPTWQQIAVLGWAGMRGVVSLASALALPNLLPNGTPFPGRDLILFITFIVIFCTLVIQGLTLPLLIEGLKVKEDIDEKREELRLRRNMALEAITYLEANHSAGSVHDDVLNYVKNAYELRINELNGTLRAQNQHERPAELYQQAVQLQLELITVERDVLIGLRKGSLLDGEIFRNLEQELDLEAARLSLVRQMEDSLESGKT</sequence>
<feature type="transmembrane region" description="Helical" evidence="10">
    <location>
        <begin position="266"/>
        <end position="284"/>
    </location>
</feature>
<dbReference type="InterPro" id="IPR006153">
    <property type="entry name" value="Cation/H_exchanger_TM"/>
</dbReference>
<dbReference type="EMBL" id="JACWZY010000001">
    <property type="protein sequence ID" value="MBD2699281.1"/>
    <property type="molecule type" value="Genomic_DNA"/>
</dbReference>
<keyword evidence="2 10" id="KW-0813">Transport</keyword>
<feature type="transmembrane region" description="Helical" evidence="10">
    <location>
        <begin position="180"/>
        <end position="201"/>
    </location>
</feature>
<proteinExistence type="inferred from homology"/>
<dbReference type="InterPro" id="IPR018422">
    <property type="entry name" value="Cation/H_exchanger_CPA1"/>
</dbReference>
<evidence type="ECO:0000259" key="11">
    <source>
        <dbReference type="Pfam" id="PF00999"/>
    </source>
</evidence>
<comment type="similarity">
    <text evidence="10">Belongs to the monovalent cation:proton antiporter 1 (CPA1) transporter (TC 2.A.36) family.</text>
</comment>
<keyword evidence="5 10" id="KW-1133">Transmembrane helix</keyword>
<keyword evidence="10" id="KW-0050">Antiport</keyword>
<dbReference type="Gene3D" id="6.10.140.1330">
    <property type="match status" value="1"/>
</dbReference>
<keyword evidence="6 10" id="KW-0915">Sodium</keyword>
<reference evidence="12" key="1">
    <citation type="submission" date="2020-09" db="EMBL/GenBank/DDBJ databases">
        <authorList>
            <person name="Kim M.K."/>
        </authorList>
    </citation>
    <scope>NUCLEOTIDE SEQUENCE</scope>
    <source>
        <strain evidence="12">BT702</strain>
    </source>
</reference>
<feature type="transmembrane region" description="Helical" evidence="10">
    <location>
        <begin position="381"/>
        <end position="405"/>
    </location>
</feature>
<dbReference type="GO" id="GO:0015385">
    <property type="term" value="F:sodium:proton antiporter activity"/>
    <property type="evidence" value="ECO:0007669"/>
    <property type="project" value="InterPro"/>
</dbReference>
<evidence type="ECO:0000313" key="12">
    <source>
        <dbReference type="EMBL" id="MBD2699281.1"/>
    </source>
</evidence>
<protein>
    <submittedName>
        <fullName evidence="12">Na+/H+ antiporter</fullName>
    </submittedName>
</protein>
<feature type="transmembrane region" description="Helical" evidence="10">
    <location>
        <begin position="304"/>
        <end position="326"/>
    </location>
</feature>
<keyword evidence="13" id="KW-1185">Reference proteome</keyword>
<dbReference type="RefSeq" id="WP_190885137.1">
    <property type="nucleotide sequence ID" value="NZ_JACWZY010000001.1"/>
</dbReference>
<comment type="subcellular location">
    <subcellularLocation>
        <location evidence="1 10">Cell membrane</location>
        <topology evidence="1 10">Multi-pass membrane protein</topology>
    </subcellularLocation>
</comment>
<feature type="transmembrane region" description="Helical" evidence="10">
    <location>
        <begin position="346"/>
        <end position="369"/>
    </location>
</feature>
<evidence type="ECO:0000256" key="9">
    <source>
        <dbReference type="ARBA" id="ARBA00023201"/>
    </source>
</evidence>
<evidence type="ECO:0000256" key="4">
    <source>
        <dbReference type="ARBA" id="ARBA00022692"/>
    </source>
</evidence>
<comment type="caution">
    <text evidence="12">The sequence shown here is derived from an EMBL/GenBank/DDBJ whole genome shotgun (WGS) entry which is preliminary data.</text>
</comment>
<keyword evidence="3 10" id="KW-1003">Cell membrane</keyword>
<dbReference type="AlphaFoldDB" id="A0A927APY5"/>
<dbReference type="PANTHER" id="PTHR10110">
    <property type="entry name" value="SODIUM/HYDROGEN EXCHANGER"/>
    <property type="match status" value="1"/>
</dbReference>
<accession>A0A927APY5</accession>
<comment type="function">
    <text evidence="10">Na(+)/H(+) antiporter that extrudes sodium in exchange for external protons.</text>
</comment>
<feature type="transmembrane region" description="Helical" evidence="10">
    <location>
        <begin position="31"/>
        <end position="49"/>
    </location>
</feature>
<evidence type="ECO:0000256" key="2">
    <source>
        <dbReference type="ARBA" id="ARBA00022448"/>
    </source>
</evidence>
<dbReference type="InterPro" id="IPR004705">
    <property type="entry name" value="Cation/H_exchanger_CPA1_bac"/>
</dbReference>
<organism evidence="12 13">
    <name type="scientific">Spirosoma profusum</name>
    <dbReference type="NCBI Taxonomy" id="2771354"/>
    <lineage>
        <taxon>Bacteria</taxon>
        <taxon>Pseudomonadati</taxon>
        <taxon>Bacteroidota</taxon>
        <taxon>Cytophagia</taxon>
        <taxon>Cytophagales</taxon>
        <taxon>Cytophagaceae</taxon>
        <taxon>Spirosoma</taxon>
    </lineage>
</organism>
<dbReference type="GO" id="GO:0015386">
    <property type="term" value="F:potassium:proton antiporter activity"/>
    <property type="evidence" value="ECO:0007669"/>
    <property type="project" value="TreeGrafter"/>
</dbReference>
<dbReference type="NCBIfam" id="TIGR00831">
    <property type="entry name" value="a_cpa1"/>
    <property type="match status" value="1"/>
</dbReference>
<keyword evidence="8 10" id="KW-0472">Membrane</keyword>
<evidence type="ECO:0000256" key="1">
    <source>
        <dbReference type="ARBA" id="ARBA00004651"/>
    </source>
</evidence>
<gene>
    <name evidence="12" type="ORF">IC229_01445</name>
</gene>
<evidence type="ECO:0000256" key="7">
    <source>
        <dbReference type="ARBA" id="ARBA00023065"/>
    </source>
</evidence>
<evidence type="ECO:0000256" key="8">
    <source>
        <dbReference type="ARBA" id="ARBA00023136"/>
    </source>
</evidence>
<feature type="transmembrane region" description="Helical" evidence="10">
    <location>
        <begin position="83"/>
        <end position="106"/>
    </location>
</feature>
<comment type="caution">
    <text evidence="10">Lacks conserved residue(s) required for the propagation of feature annotation.</text>
</comment>
<dbReference type="Pfam" id="PF00999">
    <property type="entry name" value="Na_H_Exchanger"/>
    <property type="match status" value="1"/>
</dbReference>
<dbReference type="GO" id="GO:0098719">
    <property type="term" value="P:sodium ion import across plasma membrane"/>
    <property type="evidence" value="ECO:0007669"/>
    <property type="project" value="TreeGrafter"/>
</dbReference>
<name>A0A927APY5_9BACT</name>
<feature type="transmembrane region" description="Helical" evidence="10">
    <location>
        <begin position="6"/>
        <end position="24"/>
    </location>
</feature>
<keyword evidence="9 10" id="KW-0739">Sodium transport</keyword>
<evidence type="ECO:0000256" key="10">
    <source>
        <dbReference type="RuleBase" id="RU366002"/>
    </source>
</evidence>
<feature type="domain" description="Cation/H+ exchanger transmembrane" evidence="11">
    <location>
        <begin position="14"/>
        <end position="405"/>
    </location>
</feature>